<gene>
    <name evidence="4" type="ORF">GF068_28365</name>
</gene>
<feature type="region of interest" description="Disordered" evidence="2">
    <location>
        <begin position="26"/>
        <end position="92"/>
    </location>
</feature>
<dbReference type="InterPro" id="IPR046357">
    <property type="entry name" value="PPIase_dom_sf"/>
</dbReference>
<dbReference type="InterPro" id="IPR000297">
    <property type="entry name" value="PPIase_PpiC"/>
</dbReference>
<evidence type="ECO:0000256" key="1">
    <source>
        <dbReference type="PROSITE-ProRule" id="PRU00278"/>
    </source>
</evidence>
<dbReference type="RefSeq" id="WP_153822619.1">
    <property type="nucleotide sequence ID" value="NZ_WJIE01000009.1"/>
</dbReference>
<proteinExistence type="predicted"/>
<name>A0A6N7PU92_9BACT</name>
<reference evidence="4 5" key="1">
    <citation type="submission" date="2019-10" db="EMBL/GenBank/DDBJ databases">
        <title>A soil myxobacterium in the family Polyangiaceae.</title>
        <authorList>
            <person name="Li Y."/>
            <person name="Wang J."/>
        </authorList>
    </citation>
    <scope>NUCLEOTIDE SEQUENCE [LARGE SCALE GENOMIC DNA]</scope>
    <source>
        <strain evidence="4 5">DSM 14734</strain>
    </source>
</reference>
<feature type="domain" description="PpiC" evidence="3">
    <location>
        <begin position="99"/>
        <end position="198"/>
    </location>
</feature>
<dbReference type="GO" id="GO:0003755">
    <property type="term" value="F:peptidyl-prolyl cis-trans isomerase activity"/>
    <property type="evidence" value="ECO:0007669"/>
    <property type="project" value="UniProtKB-KW"/>
</dbReference>
<evidence type="ECO:0000313" key="5">
    <source>
        <dbReference type="Proteomes" id="UP000440224"/>
    </source>
</evidence>
<feature type="compositionally biased region" description="Low complexity" evidence="2">
    <location>
        <begin position="35"/>
        <end position="53"/>
    </location>
</feature>
<evidence type="ECO:0000256" key="2">
    <source>
        <dbReference type="SAM" id="MobiDB-lite"/>
    </source>
</evidence>
<keyword evidence="5" id="KW-1185">Reference proteome</keyword>
<dbReference type="EMBL" id="WJIE01000009">
    <property type="protein sequence ID" value="MRG95802.1"/>
    <property type="molecule type" value="Genomic_DNA"/>
</dbReference>
<dbReference type="Proteomes" id="UP000440224">
    <property type="component" value="Unassembled WGS sequence"/>
</dbReference>
<dbReference type="PROSITE" id="PS50198">
    <property type="entry name" value="PPIC_PPIASE_2"/>
    <property type="match status" value="1"/>
</dbReference>
<evidence type="ECO:0000313" key="4">
    <source>
        <dbReference type="EMBL" id="MRG95802.1"/>
    </source>
</evidence>
<keyword evidence="1" id="KW-0697">Rotamase</keyword>
<dbReference type="Pfam" id="PF00639">
    <property type="entry name" value="Rotamase"/>
    <property type="match status" value="1"/>
</dbReference>
<sequence length="198" mass="19854">MQKLTALLFAALVLGAIALVVLPGGRRGASPTESTPDAGAPSDAGPDATASADAGEESADAGAGDPTGEADPTGGGPVDAGGALLLTGEAPPPLAGEAPKSVVFGVILVQYKGAQGAPQNARPREEALTLAKQLAEEAKTDFKATVAKGDKGSMENAGRLPRGILEPAPEYVLFSLAKGSVSDVVDTPRGYWIVQRID</sequence>
<comment type="caution">
    <text evidence="4">The sequence shown here is derived from an EMBL/GenBank/DDBJ whole genome shotgun (WGS) entry which is preliminary data.</text>
</comment>
<organism evidence="4 5">
    <name type="scientific">Polyangium spumosum</name>
    <dbReference type="NCBI Taxonomy" id="889282"/>
    <lineage>
        <taxon>Bacteria</taxon>
        <taxon>Pseudomonadati</taxon>
        <taxon>Myxococcota</taxon>
        <taxon>Polyangia</taxon>
        <taxon>Polyangiales</taxon>
        <taxon>Polyangiaceae</taxon>
        <taxon>Polyangium</taxon>
    </lineage>
</organism>
<keyword evidence="1" id="KW-0413">Isomerase</keyword>
<dbReference type="OrthoDB" id="5520814at2"/>
<evidence type="ECO:0000259" key="3">
    <source>
        <dbReference type="PROSITE" id="PS50198"/>
    </source>
</evidence>
<accession>A0A6N7PU92</accession>
<protein>
    <recommendedName>
        <fullName evidence="3">PpiC domain-containing protein</fullName>
    </recommendedName>
</protein>
<dbReference type="AlphaFoldDB" id="A0A6N7PU92"/>
<dbReference type="SUPFAM" id="SSF54534">
    <property type="entry name" value="FKBP-like"/>
    <property type="match status" value="1"/>
</dbReference>
<dbReference type="Gene3D" id="3.10.50.40">
    <property type="match status" value="1"/>
</dbReference>